<name>A0A176W1G7_MARPO</name>
<comment type="caution">
    <text evidence="2">The sequence shown here is derived from an EMBL/GenBank/DDBJ whole genome shotgun (WGS) entry which is preliminary data.</text>
</comment>
<dbReference type="InterPro" id="IPR036259">
    <property type="entry name" value="MFS_trans_sf"/>
</dbReference>
<keyword evidence="1" id="KW-0472">Membrane</keyword>
<gene>
    <name evidence="2" type="ORF">AXG93_131s1110</name>
</gene>
<dbReference type="AlphaFoldDB" id="A0A176W1G7"/>
<dbReference type="Proteomes" id="UP000077202">
    <property type="component" value="Unassembled WGS sequence"/>
</dbReference>
<proteinExistence type="predicted"/>
<evidence type="ECO:0000256" key="1">
    <source>
        <dbReference type="SAM" id="Phobius"/>
    </source>
</evidence>
<keyword evidence="3" id="KW-1185">Reference proteome</keyword>
<evidence type="ECO:0000313" key="2">
    <source>
        <dbReference type="EMBL" id="OAE26401.1"/>
    </source>
</evidence>
<feature type="transmembrane region" description="Helical" evidence="1">
    <location>
        <begin position="117"/>
        <end position="142"/>
    </location>
</feature>
<feature type="transmembrane region" description="Helical" evidence="1">
    <location>
        <begin position="73"/>
        <end position="96"/>
    </location>
</feature>
<feature type="transmembrane region" description="Helical" evidence="1">
    <location>
        <begin position="45"/>
        <end position="67"/>
    </location>
</feature>
<dbReference type="SUPFAM" id="SSF103473">
    <property type="entry name" value="MFS general substrate transporter"/>
    <property type="match status" value="1"/>
</dbReference>
<dbReference type="PANTHER" id="PTHR39113">
    <property type="entry name" value="MEMBRANE LIPOPROTEIN-RELATED"/>
    <property type="match status" value="1"/>
</dbReference>
<feature type="transmembrane region" description="Helical" evidence="1">
    <location>
        <begin position="12"/>
        <end position="38"/>
    </location>
</feature>
<keyword evidence="1" id="KW-1133">Transmembrane helix</keyword>
<keyword evidence="1" id="KW-0812">Transmembrane</keyword>
<reference evidence="2" key="1">
    <citation type="submission" date="2016-03" db="EMBL/GenBank/DDBJ databases">
        <title>Mechanisms controlling the formation of the plant cell surface in tip-growing cells are functionally conserved among land plants.</title>
        <authorList>
            <person name="Honkanen S."/>
            <person name="Jones V.A."/>
            <person name="Morieri G."/>
            <person name="Champion C."/>
            <person name="Hetherington A.J."/>
            <person name="Kelly S."/>
            <person name="Saint-Marcoux D."/>
            <person name="Proust H."/>
            <person name="Prescott H."/>
            <person name="Dolan L."/>
        </authorList>
    </citation>
    <scope>NUCLEOTIDE SEQUENCE [LARGE SCALE GENOMIC DNA]</scope>
    <source>
        <tissue evidence="2">Whole gametophyte</tissue>
    </source>
</reference>
<evidence type="ECO:0000313" key="3">
    <source>
        <dbReference type="Proteomes" id="UP000077202"/>
    </source>
</evidence>
<dbReference type="EMBL" id="LVLJ01002188">
    <property type="protein sequence ID" value="OAE26401.1"/>
    <property type="molecule type" value="Genomic_DNA"/>
</dbReference>
<organism evidence="2 3">
    <name type="scientific">Marchantia polymorpha subsp. ruderalis</name>
    <dbReference type="NCBI Taxonomy" id="1480154"/>
    <lineage>
        <taxon>Eukaryota</taxon>
        <taxon>Viridiplantae</taxon>
        <taxon>Streptophyta</taxon>
        <taxon>Embryophyta</taxon>
        <taxon>Marchantiophyta</taxon>
        <taxon>Marchantiopsida</taxon>
        <taxon>Marchantiidae</taxon>
        <taxon>Marchantiales</taxon>
        <taxon>Marchantiaceae</taxon>
        <taxon>Marchantia</taxon>
    </lineage>
</organism>
<dbReference type="PANTHER" id="PTHR39113:SF1">
    <property type="entry name" value="MEMBRANE LIPOPROTEIN"/>
    <property type="match status" value="1"/>
</dbReference>
<sequence length="259" mass="28196">MKRSFKGCLASASTGLLTILNIGIVLAAIATIVIEVFLERPPSRIGWLFLAVSIVSVLAGLFGIRAAKSVGCFSWHLIALLFSLGGLISAGLVIFIKVDQVLRNMDSKRNQSDSKKLLKLMGAIFFIAGCVQGVILILAIIASCCEFVDYYEDLEMANRGANLNGMAEESAKRASKKSDSNAAKLADKMKEKYGKFSRDGEFASANLGLATQLCRDVSQRESFGLHGRNVCRVPSIPLRHHAKVEAISQHKSRVQQQQH</sequence>
<accession>A0A176W1G7</accession>
<protein>
    <submittedName>
        <fullName evidence="2">Uncharacterized protein</fullName>
    </submittedName>
</protein>